<evidence type="ECO:0000313" key="2">
    <source>
        <dbReference type="EMBL" id="REG10413.1"/>
    </source>
</evidence>
<comment type="caution">
    <text evidence="2">The sequence shown here is derived from an EMBL/GenBank/DDBJ whole genome shotgun (WGS) entry which is preliminary data.</text>
</comment>
<feature type="transmembrane region" description="Helical" evidence="1">
    <location>
        <begin position="514"/>
        <end position="536"/>
    </location>
</feature>
<feature type="transmembrane region" description="Helical" evidence="1">
    <location>
        <begin position="68"/>
        <end position="86"/>
    </location>
</feature>
<dbReference type="AlphaFoldDB" id="A0A347ZUL9"/>
<gene>
    <name evidence="2" type="ORF">DFR64_0271</name>
</gene>
<dbReference type="Proteomes" id="UP000256388">
    <property type="component" value="Unassembled WGS sequence"/>
</dbReference>
<evidence type="ECO:0008006" key="4">
    <source>
        <dbReference type="Google" id="ProtNLM"/>
    </source>
</evidence>
<feature type="transmembrane region" description="Helical" evidence="1">
    <location>
        <begin position="7"/>
        <end position="25"/>
    </location>
</feature>
<dbReference type="EMBL" id="QUMS01000001">
    <property type="protein sequence ID" value="REG10413.1"/>
    <property type="molecule type" value="Genomic_DNA"/>
</dbReference>
<sequence length="692" mass="79619">MKKKHLLIFLLFLVLNIIPHLYVALNPPQSLLNWYLTDDAFYYFKVAQNITEGYGITFDTLAPTNGFHPLWMLVCIPVFALARFDLYLPLRVLIIVLAVLNAGSGYFLYRLFADQSAKWAGWIAAIFWMFLPSIHSITTKLGVESGLNAFVLIFFIYRISLLVSKNQTEKTRPKDLLGISLAAMLVLFTRLDNIFVIIMVGLWLVFGKNSIRWISQWDFALILFSVVGSYYARIQGTDNIFNFLPFFYMLMAFSLVLKPLSLYFFGMYELHGKISLKRYILKTIAALTLASLLMGAIFFMLYDVLKLFRGFSRAVIIMDWAISVVLIGIYRVWLYRNKHEEYGAAENNFKDNWRKWLENAAAYFLPLLITLAGYMLANLSYAGSAMPVSGQIKRWWGQLPNTVYGRPIKTLSAMIPSIFSPSTDSGPFWMLIRPMNELARWLKKIMGVSSNSTGSTFLVVMVWLILLGVVLAVFSRRKRVFRRLTERYALLPLLVGCLFHVITYKATGYMHAKYWYWLDEMLLIVLFMAIVVEFFLDELVEQRKLHWIPTALAVVPICALLINFGSVILREFPLGREAPVLYDYEADFSFLEQNTQPGDVIGMTGGGATAYFMTDRIFVNLDGLINSPAYFESIKNDKANDYLNSIGMKYIYGEKQVLLDSDPYRWFFTDHLQYIGSSSMFNLYRYCSEVCP</sequence>
<evidence type="ECO:0000313" key="3">
    <source>
        <dbReference type="Proteomes" id="UP000256388"/>
    </source>
</evidence>
<name>A0A347ZUL9_9CHLR</name>
<evidence type="ECO:0000256" key="1">
    <source>
        <dbReference type="SAM" id="Phobius"/>
    </source>
</evidence>
<feature type="transmembrane region" description="Helical" evidence="1">
    <location>
        <begin position="456"/>
        <end position="476"/>
    </location>
</feature>
<feature type="transmembrane region" description="Helical" evidence="1">
    <location>
        <begin position="488"/>
        <end position="508"/>
    </location>
</feature>
<feature type="transmembrane region" description="Helical" evidence="1">
    <location>
        <begin position="145"/>
        <end position="164"/>
    </location>
</feature>
<feature type="transmembrane region" description="Helical" evidence="1">
    <location>
        <begin position="246"/>
        <end position="267"/>
    </location>
</feature>
<organism evidence="2 3">
    <name type="scientific">Pelolinea submarina</name>
    <dbReference type="NCBI Taxonomy" id="913107"/>
    <lineage>
        <taxon>Bacteria</taxon>
        <taxon>Bacillati</taxon>
        <taxon>Chloroflexota</taxon>
        <taxon>Anaerolineae</taxon>
        <taxon>Anaerolineales</taxon>
        <taxon>Anaerolineaceae</taxon>
        <taxon>Pelolinea</taxon>
    </lineage>
</organism>
<feature type="transmembrane region" description="Helical" evidence="1">
    <location>
        <begin position="314"/>
        <end position="335"/>
    </location>
</feature>
<keyword evidence="1" id="KW-0472">Membrane</keyword>
<protein>
    <recommendedName>
        <fullName evidence="4">Glycosyltransferase RgtA/B/C/D-like domain-containing protein</fullName>
    </recommendedName>
</protein>
<keyword evidence="3" id="KW-1185">Reference proteome</keyword>
<keyword evidence="1" id="KW-1133">Transmembrane helix</keyword>
<feature type="transmembrane region" description="Helical" evidence="1">
    <location>
        <begin position="217"/>
        <end position="234"/>
    </location>
</feature>
<dbReference type="OrthoDB" id="9125015at2"/>
<feature type="transmembrane region" description="Helical" evidence="1">
    <location>
        <begin position="356"/>
        <end position="377"/>
    </location>
</feature>
<feature type="transmembrane region" description="Helical" evidence="1">
    <location>
        <begin position="93"/>
        <end position="113"/>
    </location>
</feature>
<accession>A0A347ZUL9</accession>
<feature type="transmembrane region" description="Helical" evidence="1">
    <location>
        <begin position="279"/>
        <end position="302"/>
    </location>
</feature>
<feature type="transmembrane region" description="Helical" evidence="1">
    <location>
        <begin position="176"/>
        <end position="205"/>
    </location>
</feature>
<feature type="transmembrane region" description="Helical" evidence="1">
    <location>
        <begin position="548"/>
        <end position="569"/>
    </location>
</feature>
<proteinExistence type="predicted"/>
<keyword evidence="1" id="KW-0812">Transmembrane</keyword>
<dbReference type="RefSeq" id="WP_116223596.1">
    <property type="nucleotide sequence ID" value="NZ_AP018437.1"/>
</dbReference>
<reference evidence="2 3" key="1">
    <citation type="submission" date="2018-08" db="EMBL/GenBank/DDBJ databases">
        <title>Genomic Encyclopedia of Type Strains, Phase IV (KMG-IV): sequencing the most valuable type-strain genomes for metagenomic binning, comparative biology and taxonomic classification.</title>
        <authorList>
            <person name="Goeker M."/>
        </authorList>
    </citation>
    <scope>NUCLEOTIDE SEQUENCE [LARGE SCALE GENOMIC DNA]</scope>
    <source>
        <strain evidence="2 3">DSM 23923</strain>
    </source>
</reference>
<feature type="transmembrane region" description="Helical" evidence="1">
    <location>
        <begin position="119"/>
        <end position="138"/>
    </location>
</feature>